<keyword evidence="4" id="KW-1185">Reference proteome</keyword>
<keyword evidence="1" id="KW-0732">Signal</keyword>
<dbReference type="Pfam" id="PF09992">
    <property type="entry name" value="NAGPA"/>
    <property type="match status" value="1"/>
</dbReference>
<dbReference type="EMBL" id="PSKQ01000017">
    <property type="protein sequence ID" value="MBE8719848.1"/>
    <property type="molecule type" value="Genomic_DNA"/>
</dbReference>
<reference evidence="3 4" key="1">
    <citation type="submission" date="2018-02" db="EMBL/GenBank/DDBJ databases">
        <title>Sphingobacterium KA21.</title>
        <authorList>
            <person name="Vasarhelyi B.M."/>
            <person name="Deshmukh S."/>
            <person name="Balint B."/>
            <person name="Kukolya J."/>
        </authorList>
    </citation>
    <scope>NUCLEOTIDE SEQUENCE [LARGE SCALE GENOMIC DNA]</scope>
    <source>
        <strain evidence="3 4">Ka21</strain>
    </source>
</reference>
<evidence type="ECO:0000313" key="4">
    <source>
        <dbReference type="Proteomes" id="UP000618319"/>
    </source>
</evidence>
<dbReference type="InterPro" id="IPR018711">
    <property type="entry name" value="NAGPA"/>
</dbReference>
<protein>
    <recommendedName>
        <fullName evidence="2">Phosphodiester glycosidase domain-containing protein</fullName>
    </recommendedName>
</protein>
<evidence type="ECO:0000313" key="3">
    <source>
        <dbReference type="EMBL" id="MBE8719848.1"/>
    </source>
</evidence>
<sequence>MIHKNPFVPFVFSLLLMGNIALQAQNKDSITFTQKQWNKTEIKKGIIWHQAHFQDLFESEQEINIIEVDLTKYIKKLKLAGISSGKKLTSTFAQESKALIAINGGFFNVQNGGAVDFIKIDNKVINTTVKPSARANSYFAFDRKKSYILDATQHPSAEKNYPNILLSGPLLLLEGTRVELNANPFNDNRHPRTAIAKKGNKLIIFTVDGRNSQSHGLNLNELAYLFQWYGCDHAMNLDGGGSTTMYIKGQPDHGVVNYPSDNKIFDHQGERAVANIIYIQE</sequence>
<evidence type="ECO:0000256" key="1">
    <source>
        <dbReference type="SAM" id="SignalP"/>
    </source>
</evidence>
<dbReference type="PANTHER" id="PTHR40446">
    <property type="entry name" value="N-ACETYLGLUCOSAMINE-1-PHOSPHODIESTER ALPHA-N-ACETYLGLUCOSAMINIDASE"/>
    <property type="match status" value="1"/>
</dbReference>
<feature type="chain" id="PRO_5047170778" description="Phosphodiester glycosidase domain-containing protein" evidence="1">
    <location>
        <begin position="25"/>
        <end position="281"/>
    </location>
</feature>
<dbReference type="PANTHER" id="PTHR40446:SF2">
    <property type="entry name" value="N-ACETYLGLUCOSAMINE-1-PHOSPHODIESTER ALPHA-N-ACETYLGLUCOSAMINIDASE"/>
    <property type="match status" value="1"/>
</dbReference>
<feature type="signal peptide" evidence="1">
    <location>
        <begin position="1"/>
        <end position="24"/>
    </location>
</feature>
<comment type="caution">
    <text evidence="3">The sequence shown here is derived from an EMBL/GenBank/DDBJ whole genome shotgun (WGS) entry which is preliminary data.</text>
</comment>
<gene>
    <name evidence="3" type="ORF">C4F40_03785</name>
</gene>
<organism evidence="3 4">
    <name type="scientific">Sphingobacterium pedocola</name>
    <dbReference type="NCBI Taxonomy" id="2082722"/>
    <lineage>
        <taxon>Bacteria</taxon>
        <taxon>Pseudomonadati</taxon>
        <taxon>Bacteroidota</taxon>
        <taxon>Sphingobacteriia</taxon>
        <taxon>Sphingobacteriales</taxon>
        <taxon>Sphingobacteriaceae</taxon>
        <taxon>Sphingobacterium</taxon>
    </lineage>
</organism>
<proteinExistence type="predicted"/>
<feature type="domain" description="Phosphodiester glycosidase" evidence="2">
    <location>
        <begin position="97"/>
        <end position="279"/>
    </location>
</feature>
<dbReference type="Proteomes" id="UP000618319">
    <property type="component" value="Unassembled WGS sequence"/>
</dbReference>
<name>A0ABR9T3B1_9SPHI</name>
<accession>A0ABR9T3B1</accession>
<evidence type="ECO:0000259" key="2">
    <source>
        <dbReference type="Pfam" id="PF09992"/>
    </source>
</evidence>